<dbReference type="SUPFAM" id="SSF103370">
    <property type="entry name" value="NinB"/>
    <property type="match status" value="1"/>
</dbReference>
<name>A0ABX5ITF5_9GAMM</name>
<evidence type="ECO:0000313" key="1">
    <source>
        <dbReference type="EMBL" id="PTL93452.1"/>
    </source>
</evidence>
<organism evidence="1 2">
    <name type="scientific">Halomonas litopenaei</name>
    <dbReference type="NCBI Taxonomy" id="2109328"/>
    <lineage>
        <taxon>Bacteria</taxon>
        <taxon>Pseudomonadati</taxon>
        <taxon>Pseudomonadota</taxon>
        <taxon>Gammaproteobacteria</taxon>
        <taxon>Oceanospirillales</taxon>
        <taxon>Halomonadaceae</taxon>
        <taxon>Halomonas</taxon>
    </lineage>
</organism>
<reference evidence="1 2" key="1">
    <citation type="submission" date="2018-03" db="EMBL/GenBank/DDBJ databases">
        <authorList>
            <person name="Zhou J."/>
            <person name="Li X."/>
            <person name="Xue M."/>
            <person name="Yin J."/>
        </authorList>
    </citation>
    <scope>NUCLEOTIDE SEQUENCE [LARGE SCALE GENOMIC DNA]</scope>
    <source>
        <strain evidence="1 2">SYSU ZJ2214</strain>
    </source>
</reference>
<comment type="caution">
    <text evidence="1">The sequence shown here is derived from an EMBL/GenBank/DDBJ whole genome shotgun (WGS) entry which is preliminary data.</text>
</comment>
<gene>
    <name evidence="1" type="ORF">C6W88_15685</name>
</gene>
<dbReference type="RefSeq" id="WP_108133146.1">
    <property type="nucleotide sequence ID" value="NZ_PXNS01000009.1"/>
</dbReference>
<dbReference type="Gene3D" id="1.10.3790.10">
    <property type="entry name" value="NinB"/>
    <property type="match status" value="1"/>
</dbReference>
<keyword evidence="2" id="KW-1185">Reference proteome</keyword>
<accession>A0ABX5ITF5</accession>
<dbReference type="EMBL" id="PXNS01000009">
    <property type="protein sequence ID" value="PTL93452.1"/>
    <property type="molecule type" value="Genomic_DNA"/>
</dbReference>
<protein>
    <recommendedName>
        <fullName evidence="3">NinB family protein</fullName>
    </recommendedName>
</protein>
<dbReference type="Proteomes" id="UP000241895">
    <property type="component" value="Unassembled WGS sequence"/>
</dbReference>
<proteinExistence type="predicted"/>
<sequence>MSINIRLNGIADLSRLKCALQERGFPCNVKLTGTRRSLPQNALFHKWCEEIAGFFVAKGKASFADGSAMTKDAVKRNLKRTFLGHEEVSDIDLRTGVIEKRYELRKTSDLDAGEMHQFMTKIDAWAAEYGIPLTHPFDSEYMELAREFGEAA</sequence>
<evidence type="ECO:0008006" key="3">
    <source>
        <dbReference type="Google" id="ProtNLM"/>
    </source>
</evidence>
<evidence type="ECO:0000313" key="2">
    <source>
        <dbReference type="Proteomes" id="UP000241895"/>
    </source>
</evidence>
<dbReference type="InterPro" id="IPR036619">
    <property type="entry name" value="NinB_sf"/>
</dbReference>